<evidence type="ECO:0000256" key="2">
    <source>
        <dbReference type="ARBA" id="ARBA00022448"/>
    </source>
</evidence>
<dbReference type="CDD" id="cd06261">
    <property type="entry name" value="TM_PBP2"/>
    <property type="match status" value="1"/>
</dbReference>
<feature type="transmembrane region" description="Helical" evidence="7">
    <location>
        <begin position="192"/>
        <end position="217"/>
    </location>
</feature>
<evidence type="ECO:0000256" key="3">
    <source>
        <dbReference type="ARBA" id="ARBA00022475"/>
    </source>
</evidence>
<protein>
    <submittedName>
        <fullName evidence="9">ABC transporter permease subunit</fullName>
    </submittedName>
</protein>
<gene>
    <name evidence="9" type="ORF">NE695_09385</name>
</gene>
<keyword evidence="4 7" id="KW-0812">Transmembrane</keyword>
<reference evidence="9 10" key="1">
    <citation type="submission" date="2022-06" db="EMBL/GenBank/DDBJ databases">
        <title>Isolation of gut microbiota from human fecal samples.</title>
        <authorList>
            <person name="Pamer E.G."/>
            <person name="Barat B."/>
            <person name="Waligurski E."/>
            <person name="Medina S."/>
            <person name="Paddock L."/>
            <person name="Mostad J."/>
        </authorList>
    </citation>
    <scope>NUCLEOTIDE SEQUENCE [LARGE SCALE GENOMIC DNA]</scope>
    <source>
        <strain evidence="9 10">DFI.9.73</strain>
    </source>
</reference>
<feature type="transmembrane region" description="Helical" evidence="7">
    <location>
        <begin position="61"/>
        <end position="82"/>
    </location>
</feature>
<dbReference type="PROSITE" id="PS50928">
    <property type="entry name" value="ABC_TM1"/>
    <property type="match status" value="1"/>
</dbReference>
<evidence type="ECO:0000313" key="10">
    <source>
        <dbReference type="Proteomes" id="UP001524473"/>
    </source>
</evidence>
<dbReference type="Pfam" id="PF00528">
    <property type="entry name" value="BPD_transp_1"/>
    <property type="match status" value="1"/>
</dbReference>
<accession>A0ABT1RZL1</accession>
<feature type="transmembrane region" description="Helical" evidence="7">
    <location>
        <begin position="256"/>
        <end position="279"/>
    </location>
</feature>
<dbReference type="SUPFAM" id="SSF161098">
    <property type="entry name" value="MetI-like"/>
    <property type="match status" value="1"/>
</dbReference>
<sequence length="289" mass="32352">MMVPGIAYIIINNYIPMTGIVVAFKQYNTRLGLYNSPNIGLKNFEFLFRTKDALLITRNTLLYNLAFIVIGTLFAIAVAVLLNEIKIKKAQQVYQTIVLVPFLISIVIVSYLVNAFLATDTGFVNNSILGAMGKEPVSWYASPQYWPFILILVQVWKVFGYNSIIYFSVLVGIDQGYYEAAVIDGANRWKQFLHVTLPGLKPTIITLTLMSIGRIFYSDFGLFYQVPMNSGALMDVTNTIDTFVYRSMMQLNNVGMASAAGVYQSLVGFVLVLTANFVVRKLDSENALF</sequence>
<keyword evidence="5 7" id="KW-1133">Transmembrane helix</keyword>
<dbReference type="InterPro" id="IPR000515">
    <property type="entry name" value="MetI-like"/>
</dbReference>
<feature type="transmembrane region" description="Helical" evidence="7">
    <location>
        <begin position="145"/>
        <end position="171"/>
    </location>
</feature>
<feature type="domain" description="ABC transmembrane type-1" evidence="8">
    <location>
        <begin position="57"/>
        <end position="275"/>
    </location>
</feature>
<feature type="transmembrane region" description="Helical" evidence="7">
    <location>
        <begin position="94"/>
        <end position="117"/>
    </location>
</feature>
<keyword evidence="3" id="KW-1003">Cell membrane</keyword>
<dbReference type="InterPro" id="IPR051393">
    <property type="entry name" value="ABC_transporter_permease"/>
</dbReference>
<dbReference type="EMBL" id="JANFZH010000019">
    <property type="protein sequence ID" value="MCQ4840126.1"/>
    <property type="molecule type" value="Genomic_DNA"/>
</dbReference>
<dbReference type="PANTHER" id="PTHR30193:SF44">
    <property type="entry name" value="LACTOSE TRANSPORT SYSTEM PERMEASE PROTEIN LACF"/>
    <property type="match status" value="1"/>
</dbReference>
<evidence type="ECO:0000313" key="9">
    <source>
        <dbReference type="EMBL" id="MCQ4840126.1"/>
    </source>
</evidence>
<evidence type="ECO:0000259" key="8">
    <source>
        <dbReference type="PROSITE" id="PS50928"/>
    </source>
</evidence>
<evidence type="ECO:0000256" key="5">
    <source>
        <dbReference type="ARBA" id="ARBA00022989"/>
    </source>
</evidence>
<dbReference type="Proteomes" id="UP001524473">
    <property type="component" value="Unassembled WGS sequence"/>
</dbReference>
<comment type="similarity">
    <text evidence="7">Belongs to the binding-protein-dependent transport system permease family.</text>
</comment>
<keyword evidence="2 7" id="KW-0813">Transport</keyword>
<dbReference type="InterPro" id="IPR035906">
    <property type="entry name" value="MetI-like_sf"/>
</dbReference>
<dbReference type="PANTHER" id="PTHR30193">
    <property type="entry name" value="ABC TRANSPORTER PERMEASE PROTEIN"/>
    <property type="match status" value="1"/>
</dbReference>
<keyword evidence="6 7" id="KW-0472">Membrane</keyword>
<organism evidence="9 10">
    <name type="scientific">Neglectibacter timonensis</name>
    <dbReference type="NCBI Taxonomy" id="1776382"/>
    <lineage>
        <taxon>Bacteria</taxon>
        <taxon>Bacillati</taxon>
        <taxon>Bacillota</taxon>
        <taxon>Clostridia</taxon>
        <taxon>Eubacteriales</taxon>
        <taxon>Oscillospiraceae</taxon>
        <taxon>Neglectibacter</taxon>
    </lineage>
</organism>
<keyword evidence="10" id="KW-1185">Reference proteome</keyword>
<evidence type="ECO:0000256" key="4">
    <source>
        <dbReference type="ARBA" id="ARBA00022692"/>
    </source>
</evidence>
<proteinExistence type="inferred from homology"/>
<name>A0ABT1RZL1_9FIRM</name>
<evidence type="ECO:0000256" key="1">
    <source>
        <dbReference type="ARBA" id="ARBA00004651"/>
    </source>
</evidence>
<dbReference type="Gene3D" id="1.10.3720.10">
    <property type="entry name" value="MetI-like"/>
    <property type="match status" value="1"/>
</dbReference>
<evidence type="ECO:0000256" key="7">
    <source>
        <dbReference type="RuleBase" id="RU363032"/>
    </source>
</evidence>
<comment type="subcellular location">
    <subcellularLocation>
        <location evidence="1 7">Cell membrane</location>
        <topology evidence="1 7">Multi-pass membrane protein</topology>
    </subcellularLocation>
</comment>
<evidence type="ECO:0000256" key="6">
    <source>
        <dbReference type="ARBA" id="ARBA00023136"/>
    </source>
</evidence>
<comment type="caution">
    <text evidence="9">The sequence shown here is derived from an EMBL/GenBank/DDBJ whole genome shotgun (WGS) entry which is preliminary data.</text>
</comment>